<feature type="region of interest" description="Disordered" evidence="1">
    <location>
        <begin position="1"/>
        <end position="54"/>
    </location>
</feature>
<accession>A0A4P6QAF9</accession>
<keyword evidence="3" id="KW-1185">Reference proteome</keyword>
<gene>
    <name evidence="2" type="ORF">EKD16_23375</name>
</gene>
<reference evidence="2 3" key="1">
    <citation type="submission" date="2019-02" db="EMBL/GenBank/DDBJ databases">
        <authorList>
            <person name="Khodamoradi S."/>
            <person name="Hahnke R.L."/>
            <person name="Kaempfer P."/>
            <person name="Schumann P."/>
            <person name="Rohde M."/>
            <person name="Steinert M."/>
            <person name="Luzhetskyy A."/>
            <person name="Wink J."/>
            <person name="Ruckert C."/>
        </authorList>
    </citation>
    <scope>NUCLEOTIDE SEQUENCE [LARGE SCALE GENOMIC DNA]</scope>
    <source>
        <strain evidence="2 3">M2</strain>
    </source>
</reference>
<evidence type="ECO:0000313" key="3">
    <source>
        <dbReference type="Proteomes" id="UP000292235"/>
    </source>
</evidence>
<dbReference type="EMBL" id="CP036455">
    <property type="protein sequence ID" value="QBI56424.1"/>
    <property type="molecule type" value="Genomic_DNA"/>
</dbReference>
<dbReference type="AlphaFoldDB" id="A0A4P6QAF9"/>
<dbReference type="Proteomes" id="UP000292235">
    <property type="component" value="Chromosome"/>
</dbReference>
<feature type="compositionally biased region" description="Basic and acidic residues" evidence="1">
    <location>
        <begin position="8"/>
        <end position="26"/>
    </location>
</feature>
<name>A0A4P6QAF9_9ACTN</name>
<organism evidence="2 3">
    <name type="scientific">Streptomonospora litoralis</name>
    <dbReference type="NCBI Taxonomy" id="2498135"/>
    <lineage>
        <taxon>Bacteria</taxon>
        <taxon>Bacillati</taxon>
        <taxon>Actinomycetota</taxon>
        <taxon>Actinomycetes</taxon>
        <taxon>Streptosporangiales</taxon>
        <taxon>Nocardiopsidaceae</taxon>
        <taxon>Streptomonospora</taxon>
    </lineage>
</organism>
<proteinExistence type="predicted"/>
<evidence type="ECO:0000313" key="2">
    <source>
        <dbReference type="EMBL" id="QBI56424.1"/>
    </source>
</evidence>
<sequence length="54" mass="5747">MHPTSPHRAGEPRLQRPDSRDTDLKTVAHTAAPGSEDGSKHQLAGIISSSRSDS</sequence>
<protein>
    <submittedName>
        <fullName evidence="2">Uncharacterized protein</fullName>
    </submittedName>
</protein>
<evidence type="ECO:0000256" key="1">
    <source>
        <dbReference type="SAM" id="MobiDB-lite"/>
    </source>
</evidence>
<dbReference type="KEGG" id="strr:EKD16_23375"/>
<dbReference type="RefSeq" id="WP_165498642.1">
    <property type="nucleotide sequence ID" value="NZ_CP036455.1"/>
</dbReference>